<dbReference type="SUPFAM" id="SSF49879">
    <property type="entry name" value="SMAD/FHA domain"/>
    <property type="match status" value="2"/>
</dbReference>
<feature type="compositionally biased region" description="Basic and acidic residues" evidence="1">
    <location>
        <begin position="502"/>
        <end position="520"/>
    </location>
</feature>
<dbReference type="CDD" id="cd16655">
    <property type="entry name" value="RING-Ubox_WDSUB1-like"/>
    <property type="match status" value="1"/>
</dbReference>
<dbReference type="SMART" id="SM00240">
    <property type="entry name" value="FHA"/>
    <property type="match status" value="2"/>
</dbReference>
<dbReference type="InterPro" id="IPR013083">
    <property type="entry name" value="Znf_RING/FYVE/PHD"/>
</dbReference>
<dbReference type="CDD" id="cd00060">
    <property type="entry name" value="FHA"/>
    <property type="match status" value="2"/>
</dbReference>
<name>A0A4D9D3Z3_9STRA</name>
<dbReference type="OrthoDB" id="424220at2759"/>
<dbReference type="InterPro" id="IPR003613">
    <property type="entry name" value="Ubox_domain"/>
</dbReference>
<dbReference type="PROSITE" id="PS51698">
    <property type="entry name" value="U_BOX"/>
    <property type="match status" value="1"/>
</dbReference>
<organism evidence="4 5">
    <name type="scientific">Nannochloropsis salina CCMP1776</name>
    <dbReference type="NCBI Taxonomy" id="1027361"/>
    <lineage>
        <taxon>Eukaryota</taxon>
        <taxon>Sar</taxon>
        <taxon>Stramenopiles</taxon>
        <taxon>Ochrophyta</taxon>
        <taxon>Eustigmatophyceae</taxon>
        <taxon>Eustigmatales</taxon>
        <taxon>Monodopsidaceae</taxon>
        <taxon>Microchloropsis</taxon>
        <taxon>Microchloropsis salina</taxon>
    </lineage>
</organism>
<accession>A0A4D9D3Z3</accession>
<dbReference type="Gene3D" id="3.30.40.10">
    <property type="entry name" value="Zinc/RING finger domain, C3HC4 (zinc finger)"/>
    <property type="match status" value="1"/>
</dbReference>
<evidence type="ECO:0008006" key="6">
    <source>
        <dbReference type="Google" id="ProtNLM"/>
    </source>
</evidence>
<dbReference type="GO" id="GO:0004842">
    <property type="term" value="F:ubiquitin-protein transferase activity"/>
    <property type="evidence" value="ECO:0007669"/>
    <property type="project" value="InterPro"/>
</dbReference>
<dbReference type="InterPro" id="IPR052085">
    <property type="entry name" value="WD-SAM-U-box"/>
</dbReference>
<evidence type="ECO:0000313" key="5">
    <source>
        <dbReference type="Proteomes" id="UP000355283"/>
    </source>
</evidence>
<gene>
    <name evidence="4" type="ORF">NSK_003248</name>
</gene>
<proteinExistence type="predicted"/>
<feature type="compositionally biased region" description="Polar residues" evidence="1">
    <location>
        <begin position="244"/>
        <end position="253"/>
    </location>
</feature>
<dbReference type="GO" id="GO:0016567">
    <property type="term" value="P:protein ubiquitination"/>
    <property type="evidence" value="ECO:0007669"/>
    <property type="project" value="InterPro"/>
</dbReference>
<dbReference type="Gene3D" id="2.60.200.20">
    <property type="match status" value="2"/>
</dbReference>
<dbReference type="SMART" id="SM00504">
    <property type="entry name" value="Ubox"/>
    <property type="match status" value="1"/>
</dbReference>
<feature type="region of interest" description="Disordered" evidence="1">
    <location>
        <begin position="471"/>
        <end position="520"/>
    </location>
</feature>
<dbReference type="PANTHER" id="PTHR46573">
    <property type="entry name" value="WD REPEAT, SAM AND U-BOX DOMAIN-CONTAINING PROTEIN 1"/>
    <property type="match status" value="1"/>
</dbReference>
<dbReference type="SUPFAM" id="SSF57850">
    <property type="entry name" value="RING/U-box"/>
    <property type="match status" value="1"/>
</dbReference>
<feature type="domain" description="U-box" evidence="3">
    <location>
        <begin position="12"/>
        <end position="85"/>
    </location>
</feature>
<feature type="compositionally biased region" description="Basic and acidic residues" evidence="1">
    <location>
        <begin position="471"/>
        <end position="486"/>
    </location>
</feature>
<protein>
    <recommendedName>
        <fullName evidence="6">FHA domain-containing protein</fullName>
    </recommendedName>
</protein>
<evidence type="ECO:0000256" key="1">
    <source>
        <dbReference type="SAM" id="MobiDB-lite"/>
    </source>
</evidence>
<dbReference type="Proteomes" id="UP000355283">
    <property type="component" value="Unassembled WGS sequence"/>
</dbReference>
<evidence type="ECO:0000259" key="3">
    <source>
        <dbReference type="PROSITE" id="PS51698"/>
    </source>
</evidence>
<evidence type="ECO:0000259" key="2">
    <source>
        <dbReference type="PROSITE" id="PS50006"/>
    </source>
</evidence>
<dbReference type="PANTHER" id="PTHR46573:SF1">
    <property type="entry name" value="WD REPEAT, SAM AND U-BOX DOMAIN-CONTAINING PROTEIN 1"/>
    <property type="match status" value="1"/>
</dbReference>
<feature type="domain" description="FHA" evidence="2">
    <location>
        <begin position="365"/>
        <end position="432"/>
    </location>
</feature>
<dbReference type="EMBL" id="SDOX01000011">
    <property type="protein sequence ID" value="TFJ85744.1"/>
    <property type="molecule type" value="Genomic_DNA"/>
</dbReference>
<dbReference type="Pfam" id="PF00498">
    <property type="entry name" value="FHA"/>
    <property type="match status" value="2"/>
</dbReference>
<dbReference type="Pfam" id="PF04564">
    <property type="entry name" value="U-box"/>
    <property type="match status" value="1"/>
</dbReference>
<dbReference type="InterPro" id="IPR000253">
    <property type="entry name" value="FHA_dom"/>
</dbReference>
<sequence length="520" mass="55916">MQKLNPVIVRGRIRDEFQCPITAQIFRDPVVAKDGRTYERSAISKWLETNKTSPMTKEEINSADLVPNLNLKRLIYDLVGEGGHGLAAKCTTTEELSHETAFGLDDVMVLRCLGPAESDWIHRSQVVTKEGILGGRRRILTGGKDSMVFQDTTVSRRHFEAGWGPVDETSLPSFYIQDLGSAGGTYLRLRPREIMELRDGAMILVGKHQFIVISPSRLHELQLPAPACKHAGAGKSAVALEASHNSATISTPLSPGAPGTDDNTENQGFPNMPPASAAARAVALGTEDPNDSISGAGGGGESGLRGRQGQDFPLGRLIQRYLQQPEAPLVSAGESSEQPLLMLQCFAPEGSPMQHRVFAVGVEGASIGRKQSNTVSLSQEKGGEVLGLDSAVSGEHCRIEYHHEKGDFVLVDGGMGGDKPSTNGTWTRLSYIHMTSARQKVERDDEILVGGILRFSVSFETFLMESVVPPREEGAKACDTGGRDGEGAVGMMSDGEGSTPRSKQDKENGPIGREEPMDTS</sequence>
<reference evidence="4 5" key="1">
    <citation type="submission" date="2019-01" db="EMBL/GenBank/DDBJ databases">
        <title>Nuclear Genome Assembly of the Microalgal Biofuel strain Nannochloropsis salina CCMP1776.</title>
        <authorList>
            <person name="Hovde B."/>
        </authorList>
    </citation>
    <scope>NUCLEOTIDE SEQUENCE [LARGE SCALE GENOMIC DNA]</scope>
    <source>
        <strain evidence="4 5">CCMP1776</strain>
    </source>
</reference>
<feature type="domain" description="FHA" evidence="2">
    <location>
        <begin position="132"/>
        <end position="187"/>
    </location>
</feature>
<dbReference type="InterPro" id="IPR008984">
    <property type="entry name" value="SMAD_FHA_dom_sf"/>
</dbReference>
<comment type="caution">
    <text evidence="4">The sequence shown here is derived from an EMBL/GenBank/DDBJ whole genome shotgun (WGS) entry which is preliminary data.</text>
</comment>
<evidence type="ECO:0000313" key="4">
    <source>
        <dbReference type="EMBL" id="TFJ85744.1"/>
    </source>
</evidence>
<keyword evidence="5" id="KW-1185">Reference proteome</keyword>
<feature type="region of interest" description="Disordered" evidence="1">
    <location>
        <begin position="244"/>
        <end position="310"/>
    </location>
</feature>
<dbReference type="AlphaFoldDB" id="A0A4D9D3Z3"/>
<dbReference type="PROSITE" id="PS50006">
    <property type="entry name" value="FHA_DOMAIN"/>
    <property type="match status" value="2"/>
</dbReference>